<dbReference type="Gene3D" id="3.40.50.720">
    <property type="entry name" value="NAD(P)-binding Rossmann-like Domain"/>
    <property type="match status" value="1"/>
</dbReference>
<feature type="domain" description="GFO/IDH/MocA-like oxidoreductase" evidence="3">
    <location>
        <begin position="133"/>
        <end position="253"/>
    </location>
</feature>
<dbReference type="Proteomes" id="UP001501094">
    <property type="component" value="Unassembled WGS sequence"/>
</dbReference>
<evidence type="ECO:0000313" key="4">
    <source>
        <dbReference type="EMBL" id="GAA1848943.1"/>
    </source>
</evidence>
<dbReference type="PANTHER" id="PTHR43249:SF1">
    <property type="entry name" value="D-GLUCOSIDE 3-DEHYDROGENASE"/>
    <property type="match status" value="1"/>
</dbReference>
<proteinExistence type="predicted"/>
<dbReference type="InterPro" id="IPR036291">
    <property type="entry name" value="NAD(P)-bd_dom_sf"/>
</dbReference>
<dbReference type="RefSeq" id="WP_344098746.1">
    <property type="nucleotide sequence ID" value="NZ_BAAANL010000001.1"/>
</dbReference>
<dbReference type="Pfam" id="PF22725">
    <property type="entry name" value="GFO_IDH_MocA_C3"/>
    <property type="match status" value="1"/>
</dbReference>
<dbReference type="InterPro" id="IPR000683">
    <property type="entry name" value="Gfo/Idh/MocA-like_OxRdtase_N"/>
</dbReference>
<dbReference type="InterPro" id="IPR052515">
    <property type="entry name" value="Gfo/Idh/MocA_Oxidoreductase"/>
</dbReference>
<reference evidence="4 5" key="1">
    <citation type="journal article" date="2019" name="Int. J. Syst. Evol. Microbiol.">
        <title>The Global Catalogue of Microorganisms (GCM) 10K type strain sequencing project: providing services to taxonomists for standard genome sequencing and annotation.</title>
        <authorList>
            <consortium name="The Broad Institute Genomics Platform"/>
            <consortium name="The Broad Institute Genome Sequencing Center for Infectious Disease"/>
            <person name="Wu L."/>
            <person name="Ma J."/>
        </authorList>
    </citation>
    <scope>NUCLEOTIDE SEQUENCE [LARGE SCALE GENOMIC DNA]</scope>
    <source>
        <strain evidence="4 5">JCM 14326</strain>
    </source>
</reference>
<name>A0ABN2N1W8_9MICO</name>
<keyword evidence="1" id="KW-0520">NAD</keyword>
<dbReference type="PANTHER" id="PTHR43249">
    <property type="entry name" value="UDP-N-ACETYL-2-AMINO-2-DEOXY-D-GLUCURONATE OXIDASE"/>
    <property type="match status" value="1"/>
</dbReference>
<accession>A0ABN2N1W8</accession>
<evidence type="ECO:0000256" key="1">
    <source>
        <dbReference type="ARBA" id="ARBA00023027"/>
    </source>
</evidence>
<dbReference type="Pfam" id="PF01408">
    <property type="entry name" value="GFO_IDH_MocA"/>
    <property type="match status" value="1"/>
</dbReference>
<gene>
    <name evidence="4" type="ORF">GCM10009751_01390</name>
</gene>
<dbReference type="SUPFAM" id="SSF55347">
    <property type="entry name" value="Glyceraldehyde-3-phosphate dehydrogenase-like, C-terminal domain"/>
    <property type="match status" value="1"/>
</dbReference>
<dbReference type="SUPFAM" id="SSF51735">
    <property type="entry name" value="NAD(P)-binding Rossmann-fold domains"/>
    <property type="match status" value="1"/>
</dbReference>
<feature type="domain" description="Gfo/Idh/MocA-like oxidoreductase N-terminal" evidence="2">
    <location>
        <begin position="2"/>
        <end position="122"/>
    </location>
</feature>
<evidence type="ECO:0000313" key="5">
    <source>
        <dbReference type="Proteomes" id="UP001501094"/>
    </source>
</evidence>
<dbReference type="EMBL" id="BAAANL010000001">
    <property type="protein sequence ID" value="GAA1848943.1"/>
    <property type="molecule type" value="Genomic_DNA"/>
</dbReference>
<organism evidence="4 5">
    <name type="scientific">Myceligenerans crystallogenes</name>
    <dbReference type="NCBI Taxonomy" id="316335"/>
    <lineage>
        <taxon>Bacteria</taxon>
        <taxon>Bacillati</taxon>
        <taxon>Actinomycetota</taxon>
        <taxon>Actinomycetes</taxon>
        <taxon>Micrococcales</taxon>
        <taxon>Promicromonosporaceae</taxon>
        <taxon>Myceligenerans</taxon>
    </lineage>
</organism>
<evidence type="ECO:0000259" key="2">
    <source>
        <dbReference type="Pfam" id="PF01408"/>
    </source>
</evidence>
<dbReference type="Gene3D" id="3.30.360.10">
    <property type="entry name" value="Dihydrodipicolinate Reductase, domain 2"/>
    <property type="match status" value="1"/>
</dbReference>
<dbReference type="InterPro" id="IPR055170">
    <property type="entry name" value="GFO_IDH_MocA-like_dom"/>
</dbReference>
<evidence type="ECO:0000259" key="3">
    <source>
        <dbReference type="Pfam" id="PF22725"/>
    </source>
</evidence>
<protein>
    <submittedName>
        <fullName evidence="4">Gfo/Idh/MocA family oxidoreductase</fullName>
    </submittedName>
</protein>
<keyword evidence="5" id="KW-1185">Reference proteome</keyword>
<sequence>MLRIGIVGTGGISAAHVEGYLRFPEECQVVAACDIVPGKAEARCAELGLSGVRAYEHIDAMLAAGELDLVSIATPPSTHAELTIAALQAGVDVLVEKPMAPSLEECDAMIAAAAESGRLLSVVAQNRFRDDMATLKEVVDSGLAGPVSHVQVNSSWWRGTAYYDLWWRGTWESEGGGCTLNHAIHHLDLTLWMLGAPSSVTAVLTNAAHENAEVEDLSVAVLQYERALAEVTSSVVHHGEEQAIVVHGRHARVSQPWKVVASQAEPNGFPAPGGDPALVARIEDLAAARSPLEHVGHNGQIGDMLDAVRRRRRPAIDGGDGRRAIELVTAIYQAGIERRTVDLPLRPGDPYYRAGTLVERAPRFFAKTASVGELPGAIVVGSSNDGDR</sequence>
<comment type="caution">
    <text evidence="4">The sequence shown here is derived from an EMBL/GenBank/DDBJ whole genome shotgun (WGS) entry which is preliminary data.</text>
</comment>